<accession>A0A0H3J0R0</accession>
<keyword evidence="8" id="KW-1185">Reference proteome</keyword>
<dbReference type="Proteomes" id="UP000030905">
    <property type="component" value="Chromosome"/>
</dbReference>
<evidence type="ECO:0000313" key="7">
    <source>
        <dbReference type="Proteomes" id="UP000028042"/>
    </source>
</evidence>
<dbReference type="eggNOG" id="COG2226">
    <property type="taxonomic scope" value="Bacteria"/>
</dbReference>
<reference evidence="6" key="2">
    <citation type="submission" date="2015-10" db="EMBL/GenBank/DDBJ databases">
        <title>Improved Draft Genome Sequence of Clostridium pasteurianum Strain ATCC 6013 (DSM 525) Using a Hybrid Next-Generation Sequencing Approach.</title>
        <authorList>
            <person name="Pyne M.E."/>
            <person name="Utturkar S.M."/>
            <person name="Brown S.D."/>
            <person name="Moo-Young M."/>
            <person name="Chung D.A."/>
            <person name="Chou P.C."/>
        </authorList>
    </citation>
    <scope>NUCLEOTIDE SEQUENCE</scope>
    <source>
        <strain evidence="6">ATCC 6013</strain>
    </source>
</reference>
<evidence type="ECO:0000259" key="4">
    <source>
        <dbReference type="Pfam" id="PF13649"/>
    </source>
</evidence>
<dbReference type="SUPFAM" id="SSF53335">
    <property type="entry name" value="S-adenosyl-L-methionine-dependent methyltransferases"/>
    <property type="match status" value="1"/>
</dbReference>
<protein>
    <submittedName>
        <fullName evidence="5">Type 11 methyltransferase</fullName>
    </submittedName>
</protein>
<evidence type="ECO:0000256" key="1">
    <source>
        <dbReference type="ARBA" id="ARBA00022603"/>
    </source>
</evidence>
<keyword evidence="3" id="KW-0949">S-adenosyl-L-methionine</keyword>
<dbReference type="GO" id="GO:0005829">
    <property type="term" value="C:cytosol"/>
    <property type="evidence" value="ECO:0007669"/>
    <property type="project" value="TreeGrafter"/>
</dbReference>
<dbReference type="GO" id="GO:0051289">
    <property type="term" value="P:protein homotetramerization"/>
    <property type="evidence" value="ECO:0007669"/>
    <property type="project" value="TreeGrafter"/>
</dbReference>
<dbReference type="Pfam" id="PF13649">
    <property type="entry name" value="Methyltransf_25"/>
    <property type="match status" value="1"/>
</dbReference>
<evidence type="ECO:0000256" key="3">
    <source>
        <dbReference type="ARBA" id="ARBA00022691"/>
    </source>
</evidence>
<dbReference type="EMBL" id="JPGY02000001">
    <property type="protein sequence ID" value="KRU13074.1"/>
    <property type="molecule type" value="Genomic_DNA"/>
</dbReference>
<evidence type="ECO:0000313" key="5">
    <source>
        <dbReference type="EMBL" id="AJA50917.1"/>
    </source>
</evidence>
<dbReference type="GO" id="GO:0017174">
    <property type="term" value="F:glycine N-methyltransferase activity"/>
    <property type="evidence" value="ECO:0007669"/>
    <property type="project" value="InterPro"/>
</dbReference>
<dbReference type="KEGG" id="cpat:CLPA_c08290"/>
<dbReference type="InterPro" id="IPR041698">
    <property type="entry name" value="Methyltransf_25"/>
</dbReference>
<organism evidence="5 8">
    <name type="scientific">Clostridium pasteurianum DSM 525 = ATCC 6013</name>
    <dbReference type="NCBI Taxonomy" id="1262449"/>
    <lineage>
        <taxon>Bacteria</taxon>
        <taxon>Bacillati</taxon>
        <taxon>Bacillota</taxon>
        <taxon>Clostridia</taxon>
        <taxon>Eubacteriales</taxon>
        <taxon>Clostridiaceae</taxon>
        <taxon>Clostridium</taxon>
    </lineage>
</organism>
<dbReference type="Proteomes" id="UP000028042">
    <property type="component" value="Unassembled WGS sequence"/>
</dbReference>
<sequence>MNNDEKQDYDKMNWLYNAFYGDMETEQLQQLEFIENHKNLLQSYTDKEVYILDSACGNGVKAIALALNGYNVTATDISSEMVKFANEFSKKYNVSISTDVKSWSELPSVFEPQFDIVFNIGNSIVHSPNAVTRENDISSLVQVLKRKGTLVIETRNWEKILAENKRFTVYDKISYLDKEYIPMYHWKFNGIEQESEVEILFQEIWKDNHVELYENSLSFTPFTHMSLLDIMKKLGLDIIKDTFHKECDWYLIYGRKA</sequence>
<dbReference type="GO" id="GO:0016594">
    <property type="term" value="F:glycine binding"/>
    <property type="evidence" value="ECO:0007669"/>
    <property type="project" value="TreeGrafter"/>
</dbReference>
<keyword evidence="2 5" id="KW-0808">Transferase</keyword>
<dbReference type="AlphaFoldDB" id="A0A0H3J0R0"/>
<dbReference type="GO" id="GO:1904047">
    <property type="term" value="F:S-adenosyl-L-methionine binding"/>
    <property type="evidence" value="ECO:0007669"/>
    <property type="project" value="TreeGrafter"/>
</dbReference>
<dbReference type="GO" id="GO:0006730">
    <property type="term" value="P:one-carbon metabolic process"/>
    <property type="evidence" value="ECO:0007669"/>
    <property type="project" value="TreeGrafter"/>
</dbReference>
<feature type="domain" description="Methyltransferase" evidence="4">
    <location>
        <begin position="51"/>
        <end position="148"/>
    </location>
</feature>
<gene>
    <name evidence="5" type="ORF">CLPA_c08290</name>
    <name evidence="6" type="ORF">CP6013_02322</name>
</gene>
<evidence type="ECO:0000256" key="2">
    <source>
        <dbReference type="ARBA" id="ARBA00022679"/>
    </source>
</evidence>
<dbReference type="GeneID" id="93073041"/>
<dbReference type="Gene3D" id="2.20.25.110">
    <property type="entry name" value="S-adenosyl-L-methionine-dependent methyltransferases"/>
    <property type="match status" value="1"/>
</dbReference>
<dbReference type="EMBL" id="CP009268">
    <property type="protein sequence ID" value="AJA50917.1"/>
    <property type="molecule type" value="Genomic_DNA"/>
</dbReference>
<proteinExistence type="predicted"/>
<evidence type="ECO:0000313" key="8">
    <source>
        <dbReference type="Proteomes" id="UP000030905"/>
    </source>
</evidence>
<dbReference type="GO" id="GO:0006111">
    <property type="term" value="P:regulation of gluconeogenesis"/>
    <property type="evidence" value="ECO:0007669"/>
    <property type="project" value="TreeGrafter"/>
</dbReference>
<dbReference type="RefSeq" id="WP_003446984.1">
    <property type="nucleotide sequence ID" value="NZ_ANZB01000013.1"/>
</dbReference>
<dbReference type="CDD" id="cd02440">
    <property type="entry name" value="AdoMet_MTases"/>
    <property type="match status" value="1"/>
</dbReference>
<name>A0A0H3J0R0_CLOPA</name>
<reference evidence="5 8" key="1">
    <citation type="journal article" date="2015" name="Genome Announc.">
        <title>Complete Genome Sequence of the Nitrogen-Fixing and Solvent-Producing Clostridium pasteurianum DSM 525.</title>
        <authorList>
            <person name="Poehlein A."/>
            <person name="Grosse-Honebrink A."/>
            <person name="Zhang Y."/>
            <person name="Minton N.P."/>
            <person name="Daniel R."/>
        </authorList>
    </citation>
    <scope>NUCLEOTIDE SEQUENCE [LARGE SCALE GENOMIC DNA]</scope>
    <source>
        <strain evidence="5">DSM 525</strain>
        <strain evidence="8">DSM 525 / ATCC 6013</strain>
    </source>
</reference>
<dbReference type="GO" id="GO:0042802">
    <property type="term" value="F:identical protein binding"/>
    <property type="evidence" value="ECO:0007669"/>
    <property type="project" value="TreeGrafter"/>
</dbReference>
<dbReference type="PANTHER" id="PTHR16458:SF2">
    <property type="entry name" value="GLYCINE N-METHYLTRANSFERASE"/>
    <property type="match status" value="1"/>
</dbReference>
<dbReference type="GO" id="GO:0046500">
    <property type="term" value="P:S-adenosylmethionine metabolic process"/>
    <property type="evidence" value="ECO:0007669"/>
    <property type="project" value="TreeGrafter"/>
</dbReference>
<dbReference type="KEGG" id="cpae:CPAST_c08290"/>
<evidence type="ECO:0000313" key="6">
    <source>
        <dbReference type="EMBL" id="KRU13074.1"/>
    </source>
</evidence>
<dbReference type="PANTHER" id="PTHR16458">
    <property type="entry name" value="GLYCINE N-METHYLTRANSFERASE"/>
    <property type="match status" value="1"/>
</dbReference>
<dbReference type="InterPro" id="IPR014369">
    <property type="entry name" value="Gly/Sar_N_MeTrfase"/>
</dbReference>
<dbReference type="Gene3D" id="3.40.50.150">
    <property type="entry name" value="Vaccinia Virus protein VP39"/>
    <property type="match status" value="1"/>
</dbReference>
<dbReference type="PATRIC" id="fig|1262449.3.peg.3252"/>
<reference evidence="6 7" key="3">
    <citation type="journal article" name="Genome Announc.">
        <title>Improved Draft Genome Sequence of Clostridium pasteurianum Strain ATCC 6013 (DSM 525) Using a Hybrid Next-Generation Sequencing Approach.</title>
        <authorList>
            <person name="Pyne M.E."/>
            <person name="Utturkar S."/>
            <person name="Brown S.D."/>
            <person name="Moo-Young M."/>
            <person name="Chung D.A."/>
            <person name="Chou C.P."/>
        </authorList>
    </citation>
    <scope>NUCLEOTIDE SEQUENCE [LARGE SCALE GENOMIC DNA]</scope>
    <source>
        <strain evidence="6 7">ATCC 6013</strain>
    </source>
</reference>
<dbReference type="InterPro" id="IPR029063">
    <property type="entry name" value="SAM-dependent_MTases_sf"/>
</dbReference>
<dbReference type="GO" id="GO:0046498">
    <property type="term" value="P:S-adenosylhomocysteine metabolic process"/>
    <property type="evidence" value="ECO:0007669"/>
    <property type="project" value="TreeGrafter"/>
</dbReference>
<keyword evidence="1 5" id="KW-0489">Methyltransferase</keyword>
<dbReference type="GO" id="GO:0032259">
    <property type="term" value="P:methylation"/>
    <property type="evidence" value="ECO:0007669"/>
    <property type="project" value="UniProtKB-KW"/>
</dbReference>
<dbReference type="GO" id="GO:1901052">
    <property type="term" value="P:sarcosine metabolic process"/>
    <property type="evidence" value="ECO:0007669"/>
    <property type="project" value="TreeGrafter"/>
</dbReference>